<evidence type="ECO:0000313" key="6">
    <source>
        <dbReference type="Proteomes" id="UP000236745"/>
    </source>
</evidence>
<comment type="subcellular location">
    <subcellularLocation>
        <location evidence="1">Periplasm</location>
    </subcellularLocation>
</comment>
<dbReference type="Proteomes" id="UP000236745">
    <property type="component" value="Unassembled WGS sequence"/>
</dbReference>
<dbReference type="EMBL" id="FNVQ01000007">
    <property type="protein sequence ID" value="SEG86067.1"/>
    <property type="molecule type" value="Genomic_DNA"/>
</dbReference>
<accession>A0A1H6DKV6</accession>
<feature type="chain" id="PRO_5009296012" evidence="4">
    <location>
        <begin position="22"/>
        <end position="339"/>
    </location>
</feature>
<organism evidence="5 6">
    <name type="scientific">Marinobacterium lutimaris</name>
    <dbReference type="NCBI Taxonomy" id="568106"/>
    <lineage>
        <taxon>Bacteria</taxon>
        <taxon>Pseudomonadati</taxon>
        <taxon>Pseudomonadota</taxon>
        <taxon>Gammaproteobacteria</taxon>
        <taxon>Oceanospirillales</taxon>
        <taxon>Oceanospirillaceae</taxon>
        <taxon>Marinobacterium</taxon>
    </lineage>
</organism>
<proteinExistence type="inferred from homology"/>
<evidence type="ECO:0000256" key="4">
    <source>
        <dbReference type="SAM" id="SignalP"/>
    </source>
</evidence>
<sequence>MRRLFALVSVLLMGWSGLAFAADKSLEVGYMPIIPVSQSFVVLEGDTLDQAGVSDPDLIKFQNGPAIVQALLAGQLDVAYMGIGPAMVARAKGADIKVVASNVVEQISLISLGELAPYFTDGEAATAFARFQADKGRKAVITTFPQGSVPETVLQYWLRNQLGLSEQQINDNIDIIYQGAAQVQQSLMTGAVDGAAILEPIVSIVLDRKDDAQVVAAGSEMFPHQPGAVLAVRESLIEEQPELVKALVKAHIDATNLLRDQPEEAAKAVGKYVGGGRLPADIVLKALQRSHDQFQADPNAIIDGTRTMRDFQAELGTLKADVDLSTLFDTRFYDELVQE</sequence>
<reference evidence="5 6" key="1">
    <citation type="submission" date="2016-10" db="EMBL/GenBank/DDBJ databases">
        <authorList>
            <person name="de Groot N.N."/>
        </authorList>
    </citation>
    <scope>NUCLEOTIDE SEQUENCE [LARGE SCALE GENOMIC DNA]</scope>
    <source>
        <strain evidence="5 6">DSM 22012</strain>
    </source>
</reference>
<comment type="similarity">
    <text evidence="2">Belongs to the bacterial solute-binding protein SsuA/TauA family.</text>
</comment>
<dbReference type="Gene3D" id="3.40.190.10">
    <property type="entry name" value="Periplasmic binding protein-like II"/>
    <property type="match status" value="2"/>
</dbReference>
<dbReference type="PANTHER" id="PTHR30024">
    <property type="entry name" value="ALIPHATIC SULFONATES-BINDING PROTEIN-RELATED"/>
    <property type="match status" value="1"/>
</dbReference>
<evidence type="ECO:0000256" key="1">
    <source>
        <dbReference type="ARBA" id="ARBA00004418"/>
    </source>
</evidence>
<keyword evidence="6" id="KW-1185">Reference proteome</keyword>
<dbReference type="Pfam" id="PF13379">
    <property type="entry name" value="NMT1_2"/>
    <property type="match status" value="1"/>
</dbReference>
<evidence type="ECO:0000256" key="3">
    <source>
        <dbReference type="ARBA" id="ARBA00022729"/>
    </source>
</evidence>
<dbReference type="SUPFAM" id="SSF53850">
    <property type="entry name" value="Periplasmic binding protein-like II"/>
    <property type="match status" value="1"/>
</dbReference>
<gene>
    <name evidence="5" type="ORF">SAMN05444390_10796</name>
</gene>
<dbReference type="PANTHER" id="PTHR30024:SF47">
    <property type="entry name" value="TAURINE-BINDING PERIPLASMIC PROTEIN"/>
    <property type="match status" value="1"/>
</dbReference>
<feature type="signal peptide" evidence="4">
    <location>
        <begin position="1"/>
        <end position="21"/>
    </location>
</feature>
<protein>
    <submittedName>
        <fullName evidence="5">NitT/TauT family transport system substrate-binding protein</fullName>
    </submittedName>
</protein>
<dbReference type="GO" id="GO:0042597">
    <property type="term" value="C:periplasmic space"/>
    <property type="evidence" value="ECO:0007669"/>
    <property type="project" value="UniProtKB-SubCell"/>
</dbReference>
<dbReference type="AlphaFoldDB" id="A0A1H6DKV6"/>
<name>A0A1H6DKV6_9GAMM</name>
<evidence type="ECO:0000256" key="2">
    <source>
        <dbReference type="ARBA" id="ARBA00010742"/>
    </source>
</evidence>
<evidence type="ECO:0000313" key="5">
    <source>
        <dbReference type="EMBL" id="SEG86067.1"/>
    </source>
</evidence>
<dbReference type="RefSeq" id="WP_200826885.1">
    <property type="nucleotide sequence ID" value="NZ_FNVQ01000007.1"/>
</dbReference>
<keyword evidence="3 4" id="KW-0732">Signal</keyword>